<protein>
    <submittedName>
        <fullName evidence="1">Uncharacterized protein</fullName>
    </submittedName>
</protein>
<feature type="non-terminal residue" evidence="1">
    <location>
        <position position="41"/>
    </location>
</feature>
<evidence type="ECO:0000313" key="2">
    <source>
        <dbReference type="Proteomes" id="UP000676336"/>
    </source>
</evidence>
<evidence type="ECO:0000313" key="1">
    <source>
        <dbReference type="EMBL" id="CAF4807735.1"/>
    </source>
</evidence>
<gene>
    <name evidence="1" type="ORF">SMN809_LOCUS47460</name>
</gene>
<name>A0A8S3BIT9_9BILA</name>
<reference evidence="1" key="1">
    <citation type="submission" date="2021-02" db="EMBL/GenBank/DDBJ databases">
        <authorList>
            <person name="Nowell W R."/>
        </authorList>
    </citation>
    <scope>NUCLEOTIDE SEQUENCE</scope>
</reference>
<accession>A0A8S3BIT9</accession>
<dbReference type="EMBL" id="CAJOBI010150168">
    <property type="protein sequence ID" value="CAF4807735.1"/>
    <property type="molecule type" value="Genomic_DNA"/>
</dbReference>
<proteinExistence type="predicted"/>
<dbReference type="Proteomes" id="UP000676336">
    <property type="component" value="Unassembled WGS sequence"/>
</dbReference>
<comment type="caution">
    <text evidence="1">The sequence shown here is derived from an EMBL/GenBank/DDBJ whole genome shotgun (WGS) entry which is preliminary data.</text>
</comment>
<feature type="non-terminal residue" evidence="1">
    <location>
        <position position="1"/>
    </location>
</feature>
<sequence>MQVYWIPGRGIDAGSVSRIPWNFRGYPPVGTDEDSVYWIFI</sequence>
<organism evidence="1 2">
    <name type="scientific">Rotaria magnacalcarata</name>
    <dbReference type="NCBI Taxonomy" id="392030"/>
    <lineage>
        <taxon>Eukaryota</taxon>
        <taxon>Metazoa</taxon>
        <taxon>Spiralia</taxon>
        <taxon>Gnathifera</taxon>
        <taxon>Rotifera</taxon>
        <taxon>Eurotatoria</taxon>
        <taxon>Bdelloidea</taxon>
        <taxon>Philodinida</taxon>
        <taxon>Philodinidae</taxon>
        <taxon>Rotaria</taxon>
    </lineage>
</organism>
<dbReference type="AlphaFoldDB" id="A0A8S3BIT9"/>